<proteinExistence type="predicted"/>
<name>A0ABU5VPY0_9BACT</name>
<reference evidence="1 2" key="1">
    <citation type="submission" date="2023-11" db="EMBL/GenBank/DDBJ databases">
        <title>A Novel Polar Bacteriovorax (B. antarcticus) Isolated from the Biocrust in Antarctica.</title>
        <authorList>
            <person name="Mun W."/>
            <person name="Choi S.Y."/>
            <person name="Mitchell R.J."/>
        </authorList>
    </citation>
    <scope>NUCLEOTIDE SEQUENCE [LARGE SCALE GENOMIC DNA]</scope>
    <source>
        <strain evidence="1 2">PP10</strain>
    </source>
</reference>
<comment type="caution">
    <text evidence="1">The sequence shown here is derived from an EMBL/GenBank/DDBJ whole genome shotgun (WGS) entry which is preliminary data.</text>
</comment>
<evidence type="ECO:0000313" key="1">
    <source>
        <dbReference type="EMBL" id="MEA9355104.1"/>
    </source>
</evidence>
<evidence type="ECO:0000313" key="2">
    <source>
        <dbReference type="Proteomes" id="UP001302274"/>
    </source>
</evidence>
<organism evidence="1 2">
    <name type="scientific">Bacteriovorax antarcticus</name>
    <dbReference type="NCBI Taxonomy" id="3088717"/>
    <lineage>
        <taxon>Bacteria</taxon>
        <taxon>Pseudomonadati</taxon>
        <taxon>Bdellovibrionota</taxon>
        <taxon>Bacteriovoracia</taxon>
        <taxon>Bacteriovoracales</taxon>
        <taxon>Bacteriovoracaceae</taxon>
        <taxon>Bacteriovorax</taxon>
    </lineage>
</organism>
<gene>
    <name evidence="1" type="ORF">SHI21_02780</name>
</gene>
<dbReference type="EMBL" id="JAYGJQ010000001">
    <property type="protein sequence ID" value="MEA9355104.1"/>
    <property type="molecule type" value="Genomic_DNA"/>
</dbReference>
<accession>A0ABU5VPY0</accession>
<sequence>MRILIALMFVAFTGVAEAKIGLKVSLIYKKGIGKGFFLSTEQHSIQSVDEKEHVLIQMKNGIKADISAFYVQSVHEYGPSGFVRIKGDLYNVNGKIVKTFNEPNLDIYLGQSKSISHIERNEEQIEIIITPVSL</sequence>
<keyword evidence="2" id="KW-1185">Reference proteome</keyword>
<dbReference type="Proteomes" id="UP001302274">
    <property type="component" value="Unassembled WGS sequence"/>
</dbReference>
<protein>
    <submittedName>
        <fullName evidence="1">Uncharacterized protein</fullName>
    </submittedName>
</protein>
<dbReference type="RefSeq" id="WP_323574593.1">
    <property type="nucleotide sequence ID" value="NZ_JAYGJQ010000001.1"/>
</dbReference>